<proteinExistence type="inferred from homology"/>
<dbReference type="AlphaFoldDB" id="A0A0A8K000"/>
<dbReference type="EMBL" id="AP014648">
    <property type="protein sequence ID" value="BAQ16051.1"/>
    <property type="molecule type" value="Genomic_DNA"/>
</dbReference>
<dbReference type="InterPro" id="IPR051792">
    <property type="entry name" value="GGT_bact"/>
</dbReference>
<keyword evidence="6" id="KW-1185">Reference proteome</keyword>
<dbReference type="PRINTS" id="PR01210">
    <property type="entry name" value="GGTRANSPTASE"/>
</dbReference>
<dbReference type="STRING" id="1384459.GL4_0587"/>
<evidence type="ECO:0000256" key="4">
    <source>
        <dbReference type="ARBA" id="ARBA00023145"/>
    </source>
</evidence>
<dbReference type="PANTHER" id="PTHR43199">
    <property type="entry name" value="GLUTATHIONE HYDROLASE"/>
    <property type="match status" value="1"/>
</dbReference>
<comment type="similarity">
    <text evidence="1">Belongs to the gamma-glutamyltransferase family.</text>
</comment>
<evidence type="ECO:0000256" key="3">
    <source>
        <dbReference type="ARBA" id="ARBA00022801"/>
    </source>
</evidence>
<keyword evidence="5" id="KW-0012">Acyltransferase</keyword>
<evidence type="ECO:0000313" key="5">
    <source>
        <dbReference type="EMBL" id="BAQ16051.1"/>
    </source>
</evidence>
<dbReference type="InterPro" id="IPR029055">
    <property type="entry name" value="Ntn_hydrolases_N"/>
</dbReference>
<dbReference type="Proteomes" id="UP000031643">
    <property type="component" value="Chromosome"/>
</dbReference>
<dbReference type="Gene3D" id="3.60.20.40">
    <property type="match status" value="1"/>
</dbReference>
<evidence type="ECO:0000256" key="1">
    <source>
        <dbReference type="ARBA" id="ARBA00009381"/>
    </source>
</evidence>
<accession>A0A0A8K000</accession>
<gene>
    <name evidence="5" type="ORF">GL4_0587</name>
</gene>
<dbReference type="EC" id="2.3.2.2" evidence="5"/>
<sequence>MSKPQSVVAAGHTRTAEAAAEILADGGNAFDAAIAGVCMSFVAEAVFASPGGGGFLMARAAGQRAPKLFDFFVETPLKRRAVNDVSFFPINANFGPATQEFHIGLGSSATPGIAQGLFAMHEAYGRLPMKRLVEPAVRAANEGFPLSDFQAYLFTVVAPILQQSASARAIFAPGGTLLKGGDTFRNERLGETLSWLAEDGARLFVDGDIGQAIAAQSRDLGGHLTLDDLKRYEVCIRDPLLWRFGGAAVALNPPPSAGGALVAYGLSYLEAFAAAGQPIDARALAAAMIATNEVRGAHGNKLAAKLAAGALAADIAASVAAPPAYRGTTHISVIDSEGNAAAVSLSNGEGNGFIVGNHGFMLNNMLGEEDVVGGEPGAFHEGVRMSSMMAPTIILEPDGTVTAIGTGGSNRIRTAILQVAVNILVHRMDVEDAVNAPRLHVERCGTVSFEPGFTEEEGAALRALSENVKAWPELNLFFGGVHVARWHEKKGAQGAGDPRRQGVAKVA</sequence>
<reference evidence="5 6" key="1">
    <citation type="submission" date="2014-09" db="EMBL/GenBank/DDBJ databases">
        <title>Genome sequencing of Methyloceanibacter caenitepidi Gela4.</title>
        <authorList>
            <person name="Takeuchi M."/>
            <person name="Susumu S."/>
            <person name="Kamagata Y."/>
            <person name="Oshima K."/>
            <person name="Hattori M."/>
            <person name="Iwasaki W."/>
        </authorList>
    </citation>
    <scope>NUCLEOTIDE SEQUENCE [LARGE SCALE GENOMIC DNA]</scope>
    <source>
        <strain evidence="5 6">Gela4</strain>
    </source>
</reference>
<dbReference type="MEROPS" id="T03.013"/>
<dbReference type="Pfam" id="PF01019">
    <property type="entry name" value="G_glu_transpept"/>
    <property type="match status" value="1"/>
</dbReference>
<dbReference type="PANTHER" id="PTHR43199:SF1">
    <property type="entry name" value="GLUTATHIONE HYDROLASE PROENZYME"/>
    <property type="match status" value="1"/>
</dbReference>
<keyword evidence="2 5" id="KW-0808">Transferase</keyword>
<dbReference type="OrthoDB" id="9781342at2"/>
<organism evidence="5 6">
    <name type="scientific">Methyloceanibacter caenitepidi</name>
    <dbReference type="NCBI Taxonomy" id="1384459"/>
    <lineage>
        <taxon>Bacteria</taxon>
        <taxon>Pseudomonadati</taxon>
        <taxon>Pseudomonadota</taxon>
        <taxon>Alphaproteobacteria</taxon>
        <taxon>Hyphomicrobiales</taxon>
        <taxon>Hyphomicrobiaceae</taxon>
        <taxon>Methyloceanibacter</taxon>
    </lineage>
</organism>
<keyword evidence="4" id="KW-0865">Zymogen</keyword>
<evidence type="ECO:0000256" key="2">
    <source>
        <dbReference type="ARBA" id="ARBA00022679"/>
    </source>
</evidence>
<dbReference type="InterPro" id="IPR043137">
    <property type="entry name" value="GGT_ssub_C"/>
</dbReference>
<dbReference type="KEGG" id="mcg:GL4_0587"/>
<evidence type="ECO:0000313" key="6">
    <source>
        <dbReference type="Proteomes" id="UP000031643"/>
    </source>
</evidence>
<keyword evidence="3" id="KW-0378">Hydrolase</keyword>
<dbReference type="GO" id="GO:0016787">
    <property type="term" value="F:hydrolase activity"/>
    <property type="evidence" value="ECO:0007669"/>
    <property type="project" value="UniProtKB-KW"/>
</dbReference>
<dbReference type="GO" id="GO:0103068">
    <property type="term" value="F:leukotriene C4 gamma-glutamyl transferase activity"/>
    <property type="evidence" value="ECO:0007669"/>
    <property type="project" value="UniProtKB-EC"/>
</dbReference>
<protein>
    <submittedName>
        <fullName evidence="5">Gamma-glutamyltranspeptidase</fullName>
        <ecNumber evidence="5">2.3.2.2</ecNumber>
    </submittedName>
</protein>
<dbReference type="SUPFAM" id="SSF56235">
    <property type="entry name" value="N-terminal nucleophile aminohydrolases (Ntn hydrolases)"/>
    <property type="match status" value="1"/>
</dbReference>
<name>A0A0A8K000_9HYPH</name>
<dbReference type="HOGENOM" id="CLU_014813_0_3_5"/>
<dbReference type="RefSeq" id="WP_045364335.1">
    <property type="nucleotide sequence ID" value="NZ_AP014648.1"/>
</dbReference>